<accession>A0A202B2Q9</accession>
<feature type="compositionally biased region" description="Polar residues" evidence="1">
    <location>
        <begin position="489"/>
        <end position="502"/>
    </location>
</feature>
<evidence type="ECO:0008006" key="6">
    <source>
        <dbReference type="Google" id="ProtNLM"/>
    </source>
</evidence>
<dbReference type="AlphaFoldDB" id="A0A202B2Q9"/>
<dbReference type="InterPro" id="IPR018712">
    <property type="entry name" value="Tle1-like_cat"/>
</dbReference>
<dbReference type="RefSeq" id="WP_087698802.1">
    <property type="nucleotide sequence ID" value="NZ_NHOO01000028.1"/>
</dbReference>
<dbReference type="PANTHER" id="PTHR33840:SF1">
    <property type="entry name" value="TLE1 PHOSPHOLIPASE DOMAIN-CONTAINING PROTEIN"/>
    <property type="match status" value="1"/>
</dbReference>
<name>A0A202B2Q9_CHRVL</name>
<proteinExistence type="predicted"/>
<organism evidence="4 5">
    <name type="scientific">Chromobacterium violaceum</name>
    <dbReference type="NCBI Taxonomy" id="536"/>
    <lineage>
        <taxon>Bacteria</taxon>
        <taxon>Pseudomonadati</taxon>
        <taxon>Pseudomonadota</taxon>
        <taxon>Betaproteobacteria</taxon>
        <taxon>Neisseriales</taxon>
        <taxon>Chromobacteriaceae</taxon>
        <taxon>Chromobacterium</taxon>
    </lineage>
</organism>
<feature type="domain" description="T6SS Phospholipase effector Tle1-like C-terminal" evidence="3">
    <location>
        <begin position="421"/>
        <end position="672"/>
    </location>
</feature>
<protein>
    <recommendedName>
        <fullName evidence="6">DUF2235 domain-containing protein</fullName>
    </recommendedName>
</protein>
<dbReference type="PANTHER" id="PTHR33840">
    <property type="match status" value="1"/>
</dbReference>
<comment type="caution">
    <text evidence="4">The sequence shown here is derived from an EMBL/GenBank/DDBJ whole genome shotgun (WGS) entry which is preliminary data.</text>
</comment>
<dbReference type="EMBL" id="NHOO01000028">
    <property type="protein sequence ID" value="OVE45777.1"/>
    <property type="molecule type" value="Genomic_DNA"/>
</dbReference>
<dbReference type="Pfam" id="PF22137">
    <property type="entry name" value="T6SS_Tle1-like_C"/>
    <property type="match status" value="1"/>
</dbReference>
<dbReference type="Pfam" id="PF09994">
    <property type="entry name" value="T6SS_Tle1-like_cat"/>
    <property type="match status" value="2"/>
</dbReference>
<evidence type="ECO:0000259" key="2">
    <source>
        <dbReference type="Pfam" id="PF09994"/>
    </source>
</evidence>
<evidence type="ECO:0000256" key="1">
    <source>
        <dbReference type="SAM" id="MobiDB-lite"/>
    </source>
</evidence>
<dbReference type="InterPro" id="IPR054388">
    <property type="entry name" value="Tle1-like_C"/>
</dbReference>
<feature type="region of interest" description="Disordered" evidence="1">
    <location>
        <begin position="486"/>
        <end position="509"/>
    </location>
</feature>
<evidence type="ECO:0000313" key="5">
    <source>
        <dbReference type="Proteomes" id="UP000196342"/>
    </source>
</evidence>
<sequence length="690" mass="77270">MPVSLAPAYPSDGYFPNEISKALDQRLMQQKEISESCMAERAEGKPAKCSQVLNISLFFDGTNNHGDSDDDANPVCSSNVRRLYHATIGDAKTVASGYFKHYMQGVGTEFKKIGENGPSSSGLSFATGGERRILWGLTRLIDSLQKATGVGEFGDKDAMGVIHKMEFTYEQTKNGLKVQKPTNKVDRRDAMAEGMAKVLAKLQDKDFTPKVLQINLFIYGFSRGAAEARAFLWRLDEQMQGNAFFGIPLKVKFLGIFDTVASVGLTELAPGAQGHIDWADGTMQLPVRGWLEQCQHMVSAHEQRLCFPLDSTGTTTQGGYPACVKGEWVYPGMHSDVGGGYPPDDQGKARGEQGMLLSQLPLNHMYRLAFDAGAPLKINAGGLTQGTTADQARLAMLQKQEPWRFMDEDVTELFRVKPDLQKRFNAWRNASKGGATLIGILKEQTAQINAWRIERYAGGLNGQGGQDQQQSDYYKYVKDNRETPKWAVDQQQDAWSRQSGKGNASEVKMTPPKWKVYSPQEERQVDEPIPEDKLTAEDKKYIGKPFTPNLSKMYEPTQDLTQLKAGAKDFREDYLGQRSMEPNPVGWLATLFTAFSRPFSADCPSTERDILLKKSQALHKDVVVNAELMALYDEHAHDSRAWFMYYALKKLEPHGSYWRYRTVFFTDDDNNKKLICKAPEEEEAGAKELR</sequence>
<feature type="domain" description="T6SS Phospholipase effector Tle1-like catalytic" evidence="2">
    <location>
        <begin position="55"/>
        <end position="231"/>
    </location>
</feature>
<keyword evidence="5" id="KW-1185">Reference proteome</keyword>
<dbReference type="Proteomes" id="UP000196342">
    <property type="component" value="Unassembled WGS sequence"/>
</dbReference>
<feature type="domain" description="T6SS Phospholipase effector Tle1-like catalytic" evidence="2">
    <location>
        <begin position="241"/>
        <end position="367"/>
    </location>
</feature>
<reference evidence="4 5" key="1">
    <citation type="submission" date="2017-05" db="EMBL/GenBank/DDBJ databases">
        <title>Chromobacterium violaceum GHPS1 isolated from Hydrocarbon polluted soil in French Guiana display an awesome secondary metabolite arsenal and a battery of drug and heavy-metal-resistance and detoxification of xenobiotics proteins.</title>
        <authorList>
            <person name="Belbahri L."/>
        </authorList>
    </citation>
    <scope>NUCLEOTIDE SEQUENCE [LARGE SCALE GENOMIC DNA]</scope>
    <source>
        <strain evidence="4 5">GHPS1</strain>
    </source>
</reference>
<evidence type="ECO:0000259" key="3">
    <source>
        <dbReference type="Pfam" id="PF22137"/>
    </source>
</evidence>
<evidence type="ECO:0000313" key="4">
    <source>
        <dbReference type="EMBL" id="OVE45777.1"/>
    </source>
</evidence>
<gene>
    <name evidence="4" type="ORF">CBW21_21665</name>
</gene>